<dbReference type="InterPro" id="IPR003780">
    <property type="entry name" value="COX15/CtaA_fam"/>
</dbReference>
<evidence type="ECO:0000256" key="1">
    <source>
        <dbReference type="ARBA" id="ARBA00004141"/>
    </source>
</evidence>
<dbReference type="PANTHER" id="PTHR35457:SF1">
    <property type="entry name" value="HEME A SYNTHASE"/>
    <property type="match status" value="1"/>
</dbReference>
<organism evidence="13 14">
    <name type="scientific">Rothia kristinae</name>
    <dbReference type="NCBI Taxonomy" id="37923"/>
    <lineage>
        <taxon>Bacteria</taxon>
        <taxon>Bacillati</taxon>
        <taxon>Actinomycetota</taxon>
        <taxon>Actinomycetes</taxon>
        <taxon>Micrococcales</taxon>
        <taxon>Micrococcaceae</taxon>
        <taxon>Rothia</taxon>
    </lineage>
</organism>
<keyword evidence="5 12" id="KW-1133">Transmembrane helix</keyword>
<name>A0A199NSK4_9MICC</name>
<protein>
    <submittedName>
        <fullName evidence="13">Uncharacterized protein</fullName>
    </submittedName>
</protein>
<dbReference type="GO" id="GO:0016020">
    <property type="term" value="C:membrane"/>
    <property type="evidence" value="ECO:0007669"/>
    <property type="project" value="UniProtKB-SubCell"/>
</dbReference>
<feature type="transmembrane region" description="Helical" evidence="12">
    <location>
        <begin position="21"/>
        <end position="50"/>
    </location>
</feature>
<dbReference type="Proteomes" id="UP000053171">
    <property type="component" value="Unassembled WGS sequence"/>
</dbReference>
<evidence type="ECO:0000256" key="9">
    <source>
        <dbReference type="ARBA" id="ARBA00023136"/>
    </source>
</evidence>
<feature type="transmembrane region" description="Helical" evidence="12">
    <location>
        <begin position="297"/>
        <end position="318"/>
    </location>
</feature>
<dbReference type="PANTHER" id="PTHR35457">
    <property type="entry name" value="HEME A SYNTHASE"/>
    <property type="match status" value="1"/>
</dbReference>
<dbReference type="STRING" id="37923.BK826_08965"/>
<feature type="transmembrane region" description="Helical" evidence="12">
    <location>
        <begin position="119"/>
        <end position="142"/>
    </location>
</feature>
<evidence type="ECO:0000256" key="3">
    <source>
        <dbReference type="ARBA" id="ARBA00022692"/>
    </source>
</evidence>
<keyword evidence="14" id="KW-1185">Reference proteome</keyword>
<proteinExistence type="predicted"/>
<feature type="transmembrane region" description="Helical" evidence="12">
    <location>
        <begin position="198"/>
        <end position="217"/>
    </location>
</feature>
<dbReference type="RefSeq" id="WP_061225640.1">
    <property type="nucleotide sequence ID" value="NZ_JADPWM010000018.1"/>
</dbReference>
<feature type="transmembrane region" description="Helical" evidence="12">
    <location>
        <begin position="94"/>
        <end position="112"/>
    </location>
</feature>
<feature type="transmembrane region" description="Helical" evidence="12">
    <location>
        <begin position="148"/>
        <end position="168"/>
    </location>
</feature>
<evidence type="ECO:0000313" key="13">
    <source>
        <dbReference type="EMBL" id="OAX51785.1"/>
    </source>
</evidence>
<feature type="transmembrane region" description="Helical" evidence="12">
    <location>
        <begin position="237"/>
        <end position="261"/>
    </location>
</feature>
<comment type="pathway">
    <text evidence="11">Porphyrin-containing compound metabolism.</text>
</comment>
<evidence type="ECO:0000313" key="14">
    <source>
        <dbReference type="Proteomes" id="UP000053171"/>
    </source>
</evidence>
<reference evidence="13" key="1">
    <citation type="submission" date="2016-06" db="EMBL/GenBank/DDBJ databases">
        <title>Identification of putative biosynthetic pathways for the production of bioactive secondary metabolites by the marine actinomycete Kocuria kristinae RUTW2-3.</title>
        <authorList>
            <person name="Waterworth S.C."/>
            <person name="Walmsley T.A."/>
            <person name="Matongo T."/>
            <person name="Davies-Coleman M.T."/>
            <person name="Dorrington R.A."/>
        </authorList>
    </citation>
    <scope>NUCLEOTIDE SEQUENCE [LARGE SCALE GENOMIC DNA]</scope>
    <source>
        <strain evidence="13">RUTW2-3</strain>
    </source>
</reference>
<dbReference type="AlphaFoldDB" id="A0A199NSK4"/>
<keyword evidence="7" id="KW-0408">Iron</keyword>
<evidence type="ECO:0000256" key="6">
    <source>
        <dbReference type="ARBA" id="ARBA00023002"/>
    </source>
</evidence>
<evidence type="ECO:0000256" key="7">
    <source>
        <dbReference type="ARBA" id="ARBA00023004"/>
    </source>
</evidence>
<evidence type="ECO:0000256" key="8">
    <source>
        <dbReference type="ARBA" id="ARBA00023133"/>
    </source>
</evidence>
<dbReference type="Pfam" id="PF02628">
    <property type="entry name" value="COX15-CtaA"/>
    <property type="match status" value="1"/>
</dbReference>
<feature type="transmembrane region" description="Helical" evidence="12">
    <location>
        <begin position="273"/>
        <end position="291"/>
    </location>
</feature>
<keyword evidence="10" id="KW-1015">Disulfide bond</keyword>
<comment type="caution">
    <text evidence="13">The sequence shown here is derived from an EMBL/GenBank/DDBJ whole genome shotgun (WGS) entry which is preliminary data.</text>
</comment>
<keyword evidence="8" id="KW-0350">Heme biosynthesis</keyword>
<evidence type="ECO:0000256" key="12">
    <source>
        <dbReference type="SAM" id="Phobius"/>
    </source>
</evidence>
<dbReference type="InterPro" id="IPR050450">
    <property type="entry name" value="COX15/CtaA_HemeA_synthase"/>
</dbReference>
<dbReference type="GO" id="GO:0046872">
    <property type="term" value="F:metal ion binding"/>
    <property type="evidence" value="ECO:0007669"/>
    <property type="project" value="UniProtKB-KW"/>
</dbReference>
<evidence type="ECO:0000256" key="11">
    <source>
        <dbReference type="ARBA" id="ARBA00023444"/>
    </source>
</evidence>
<dbReference type="GO" id="GO:0006784">
    <property type="term" value="P:heme A biosynthetic process"/>
    <property type="evidence" value="ECO:0007669"/>
    <property type="project" value="InterPro"/>
</dbReference>
<keyword evidence="2" id="KW-1003">Cell membrane</keyword>
<keyword evidence="6" id="KW-0560">Oxidoreductase</keyword>
<evidence type="ECO:0000256" key="5">
    <source>
        <dbReference type="ARBA" id="ARBA00022989"/>
    </source>
</evidence>
<dbReference type="GO" id="GO:0016491">
    <property type="term" value="F:oxidoreductase activity"/>
    <property type="evidence" value="ECO:0007669"/>
    <property type="project" value="UniProtKB-KW"/>
</dbReference>
<gene>
    <name evidence="13" type="ORF">AN277_0206970</name>
</gene>
<evidence type="ECO:0000256" key="2">
    <source>
        <dbReference type="ARBA" id="ARBA00022475"/>
    </source>
</evidence>
<evidence type="ECO:0000256" key="10">
    <source>
        <dbReference type="ARBA" id="ARBA00023157"/>
    </source>
</evidence>
<evidence type="ECO:0000256" key="4">
    <source>
        <dbReference type="ARBA" id="ARBA00022723"/>
    </source>
</evidence>
<keyword evidence="4" id="KW-0479">Metal-binding</keyword>
<sequence>MSTSSTQPQTRTPSDSAPARLWRVLTPLTVTGWVRGTALASVLANLLLVITGGLVRLTQSGLGCPTWPRCTDDSWNNVPEMGIHGFIEFGNRTLTGLLGIVAVLTVLAVMRLRTEYRDLFWLAILLFAGIPVQAVVGGFSVWLRLNPWMVGVHFVLSAVMIALAAALWSRTRRYSLPRVREVERLERLEESDPTMGRLGAILLALTGIAVYLGTLVTGTGPHSGDATSARHAFDAVMVARMHSISVWLTVLTVALGITLCVRRGWAPGVRAALLRMVGVLVLQGGIGYLQYFNGLPIWMVELHLLGAGLTVWAAAAAYDRMAVLAQPTRRETALVHTVTAPEWRAAQEIAGTEA</sequence>
<comment type="subcellular location">
    <subcellularLocation>
        <location evidence="1">Membrane</location>
        <topology evidence="1">Multi-pass membrane protein</topology>
    </subcellularLocation>
</comment>
<dbReference type="EMBL" id="LJBJ02000012">
    <property type="protein sequence ID" value="OAX51785.1"/>
    <property type="molecule type" value="Genomic_DNA"/>
</dbReference>
<accession>A0A199NSK4</accession>
<keyword evidence="3 12" id="KW-0812">Transmembrane</keyword>
<keyword evidence="9 12" id="KW-0472">Membrane</keyword>